<name>A0ABS5PKL4_9FIRM</name>
<dbReference type="RefSeq" id="WP_213235501.1">
    <property type="nucleotide sequence ID" value="NZ_JAHBCL010000004.1"/>
</dbReference>
<feature type="domain" description="Response regulatory" evidence="10">
    <location>
        <begin position="784"/>
        <end position="902"/>
    </location>
</feature>
<dbReference type="SMART" id="SM00387">
    <property type="entry name" value="HATPase_c"/>
    <property type="match status" value="1"/>
</dbReference>
<dbReference type="NCBIfam" id="TIGR00229">
    <property type="entry name" value="sensory_box"/>
    <property type="match status" value="3"/>
</dbReference>
<dbReference type="SMART" id="SM00388">
    <property type="entry name" value="HisKA"/>
    <property type="match status" value="1"/>
</dbReference>
<dbReference type="PROSITE" id="PS50109">
    <property type="entry name" value="HIS_KIN"/>
    <property type="match status" value="1"/>
</dbReference>
<evidence type="ECO:0000259" key="10">
    <source>
        <dbReference type="PROSITE" id="PS50110"/>
    </source>
</evidence>
<dbReference type="PANTHER" id="PTHR45339">
    <property type="entry name" value="HYBRID SIGNAL TRANSDUCTION HISTIDINE KINASE J"/>
    <property type="match status" value="1"/>
</dbReference>
<dbReference type="CDD" id="cd16922">
    <property type="entry name" value="HATPase_EvgS-ArcB-TorS-like"/>
    <property type="match status" value="1"/>
</dbReference>
<dbReference type="SUPFAM" id="SSF55874">
    <property type="entry name" value="ATPase domain of HSP90 chaperone/DNA topoisomerase II/histidine kinase"/>
    <property type="match status" value="1"/>
</dbReference>
<evidence type="ECO:0000256" key="3">
    <source>
        <dbReference type="ARBA" id="ARBA00018672"/>
    </source>
</evidence>
<dbReference type="Pfam" id="PF00512">
    <property type="entry name" value="HisKA"/>
    <property type="match status" value="1"/>
</dbReference>
<keyword evidence="6" id="KW-0902">Two-component regulatory system</keyword>
<dbReference type="SMART" id="SM00091">
    <property type="entry name" value="PAS"/>
    <property type="match status" value="4"/>
</dbReference>
<feature type="domain" description="Histidine kinase" evidence="9">
    <location>
        <begin position="540"/>
        <end position="761"/>
    </location>
</feature>
<evidence type="ECO:0000256" key="8">
    <source>
        <dbReference type="PROSITE-ProRule" id="PRU00169"/>
    </source>
</evidence>
<feature type="domain" description="PAS" evidence="11">
    <location>
        <begin position="5"/>
        <end position="49"/>
    </location>
</feature>
<evidence type="ECO:0000256" key="4">
    <source>
        <dbReference type="ARBA" id="ARBA00022553"/>
    </source>
</evidence>
<dbReference type="PROSITE" id="PS50113">
    <property type="entry name" value="PAC"/>
    <property type="match status" value="2"/>
</dbReference>
<evidence type="ECO:0000259" key="9">
    <source>
        <dbReference type="PROSITE" id="PS50109"/>
    </source>
</evidence>
<dbReference type="InterPro" id="IPR036890">
    <property type="entry name" value="HATPase_C_sf"/>
</dbReference>
<dbReference type="Proteomes" id="UP000746471">
    <property type="component" value="Unassembled WGS sequence"/>
</dbReference>
<dbReference type="SUPFAM" id="SSF55785">
    <property type="entry name" value="PYP-like sensor domain (PAS domain)"/>
    <property type="match status" value="4"/>
</dbReference>
<dbReference type="EC" id="2.7.13.3" evidence="2"/>
<evidence type="ECO:0000256" key="7">
    <source>
        <dbReference type="ARBA" id="ARBA00024867"/>
    </source>
</evidence>
<reference evidence="13 14" key="1">
    <citation type="submission" date="2021-05" db="EMBL/GenBank/DDBJ databases">
        <title>Fusibacter ferrireducens sp. nov., an anaerobic, sulfur- and Fe-reducing bacterium isolated from the mangrove sediment.</title>
        <authorList>
            <person name="Qiu D."/>
        </authorList>
    </citation>
    <scope>NUCLEOTIDE SEQUENCE [LARGE SCALE GENOMIC DNA]</scope>
    <source>
        <strain evidence="13 14">DSM 12116</strain>
    </source>
</reference>
<keyword evidence="5" id="KW-0808">Transferase</keyword>
<dbReference type="Gene3D" id="1.10.287.130">
    <property type="match status" value="1"/>
</dbReference>
<dbReference type="Pfam" id="PF13426">
    <property type="entry name" value="PAS_9"/>
    <property type="match status" value="3"/>
</dbReference>
<evidence type="ECO:0000259" key="12">
    <source>
        <dbReference type="PROSITE" id="PS50113"/>
    </source>
</evidence>
<dbReference type="InterPro" id="IPR001789">
    <property type="entry name" value="Sig_transdc_resp-reg_receiver"/>
</dbReference>
<proteinExistence type="predicted"/>
<dbReference type="InterPro" id="IPR000014">
    <property type="entry name" value="PAS"/>
</dbReference>
<dbReference type="InterPro" id="IPR011006">
    <property type="entry name" value="CheY-like_superfamily"/>
</dbReference>
<keyword evidence="5" id="KW-0418">Kinase</keyword>
<dbReference type="InterPro" id="IPR005467">
    <property type="entry name" value="His_kinase_dom"/>
</dbReference>
<dbReference type="Gene3D" id="3.30.450.20">
    <property type="entry name" value="PAS domain"/>
    <property type="match status" value="4"/>
</dbReference>
<comment type="caution">
    <text evidence="13">The sequence shown here is derived from an EMBL/GenBank/DDBJ whole genome shotgun (WGS) entry which is preliminary data.</text>
</comment>
<dbReference type="Pfam" id="PF00989">
    <property type="entry name" value="PAS"/>
    <property type="match status" value="1"/>
</dbReference>
<dbReference type="SUPFAM" id="SSF47384">
    <property type="entry name" value="Homodimeric domain of signal transducing histidine kinase"/>
    <property type="match status" value="1"/>
</dbReference>
<dbReference type="EMBL" id="JAHBCL010000004">
    <property type="protein sequence ID" value="MBS7525715.1"/>
    <property type="molecule type" value="Genomic_DNA"/>
</dbReference>
<sequence length="1001" mass="113810">MKKIEIANFISLMDNAGDAVTICDSEARIAYCNNEFSKLVGVEREIAVGSKLDDMTRLYRGTGRIKLCESIEGRQNIQLLEGIELESSSGERTHVTVTASVSDEDCSAYTYAIVIIKNIEKLHQARANADMYSNLVEQSHISMIITDLRWRVQYCNPYYQYKYLGERNQINGDDILERLFPNANEDFREMIVFYVEQLGSWTSEERFDLANNEYAWEEIQIQAVRDSYGNMMHYTIMMKDITNRKHTELYIEQEKQTFEAIFENTTVGLLIIDERGIILKTNMEALRIFNAEIQKIVNASFYNLFICTQNSDTVHYKCNHCENCIIAKTLERVMEKDMTIRGQEVIYAAGHKDSKNDEKTVRYLRMNASPAVINQQKHILVALQDITDMKRMSRELIHSERHLRMITNSMLDTIVQINSDNIITYASPSVKQLTGYDVGEIIGRDFRKFVIEKDLESHEVREGITKEFQANTTAEFQIETKFGEERWSQSVGSILKYEEDVSYVFVIRDITEQVEYRKKLQASKNVADEANAAKSLFLANMSHEIRTPMNGIIGMTELTLMTELSPVQKQYLEMVKTSATSLLNIINSILDFSKIEAGKMEADEHIFNFASFINETLMPLRIQAMAKHIKFEFERLTQIPDFLIGDAAKIRQILNNIIYNAIKFTDEGHVAVKISGVNTEGMVFKLKICVEDTGIGISEENQAKIFESFNQADPSATRKYGGTGLGLSISKGLIELLGGRLTMSSELGKGTTMVIDLPMVIGNAFGPIGDNQKIEIPEVSKKLSVLVAEDDEVNQIVVSKLLNLQGHKADITSNGRDAVNLFRDQHYDLVIMDIQMKTMNGIEAMKAMRRISKEQGVSVPIVAFTAHALSEDEAKLKVAGFDDYIAKPVSLKNFFRVIMKNTGMLEEQRFNVDEIMVRIQQEEALGELALTAIQEKIEAIDDAITASNFAAIEMISGQLKHLVKNHTALRRIVLKMELAIRKENIEAFETYFQNFKENLGR</sequence>
<dbReference type="Gene3D" id="3.40.50.2300">
    <property type="match status" value="1"/>
</dbReference>
<dbReference type="InterPro" id="IPR004358">
    <property type="entry name" value="Sig_transdc_His_kin-like_C"/>
</dbReference>
<dbReference type="Pfam" id="PF02518">
    <property type="entry name" value="HATPase_c"/>
    <property type="match status" value="1"/>
</dbReference>
<evidence type="ECO:0000259" key="11">
    <source>
        <dbReference type="PROSITE" id="PS50112"/>
    </source>
</evidence>
<keyword evidence="4 8" id="KW-0597">Phosphoprotein</keyword>
<keyword evidence="14" id="KW-1185">Reference proteome</keyword>
<dbReference type="PROSITE" id="PS50112">
    <property type="entry name" value="PAS"/>
    <property type="match status" value="2"/>
</dbReference>
<comment type="function">
    <text evidence="7">May play the central regulatory role in sporulation. It may be an element of the effector pathway responsible for the activation of sporulation genes in response to nutritional stress. Spo0A may act in concert with spo0H (a sigma factor) to control the expression of some genes that are critical to the sporulation process.</text>
</comment>
<dbReference type="SUPFAM" id="SSF52172">
    <property type="entry name" value="CheY-like"/>
    <property type="match status" value="1"/>
</dbReference>
<dbReference type="InterPro" id="IPR003594">
    <property type="entry name" value="HATPase_dom"/>
</dbReference>
<dbReference type="PANTHER" id="PTHR45339:SF1">
    <property type="entry name" value="HYBRID SIGNAL TRANSDUCTION HISTIDINE KINASE J"/>
    <property type="match status" value="1"/>
</dbReference>
<evidence type="ECO:0000256" key="5">
    <source>
        <dbReference type="ARBA" id="ARBA00022777"/>
    </source>
</evidence>
<dbReference type="Gene3D" id="3.30.565.10">
    <property type="entry name" value="Histidine kinase-like ATPase, C-terminal domain"/>
    <property type="match status" value="1"/>
</dbReference>
<dbReference type="InterPro" id="IPR036097">
    <property type="entry name" value="HisK_dim/P_sf"/>
</dbReference>
<dbReference type="CDD" id="cd00082">
    <property type="entry name" value="HisKA"/>
    <property type="match status" value="1"/>
</dbReference>
<dbReference type="PROSITE" id="PS50110">
    <property type="entry name" value="RESPONSE_REGULATORY"/>
    <property type="match status" value="1"/>
</dbReference>
<dbReference type="InterPro" id="IPR000700">
    <property type="entry name" value="PAS-assoc_C"/>
</dbReference>
<dbReference type="SMART" id="SM00448">
    <property type="entry name" value="REC"/>
    <property type="match status" value="1"/>
</dbReference>
<dbReference type="InterPro" id="IPR003661">
    <property type="entry name" value="HisK_dim/P_dom"/>
</dbReference>
<feature type="domain" description="PAC" evidence="12">
    <location>
        <begin position="201"/>
        <end position="253"/>
    </location>
</feature>
<dbReference type="InterPro" id="IPR035965">
    <property type="entry name" value="PAS-like_dom_sf"/>
</dbReference>
<evidence type="ECO:0000256" key="2">
    <source>
        <dbReference type="ARBA" id="ARBA00012438"/>
    </source>
</evidence>
<dbReference type="InterPro" id="IPR001610">
    <property type="entry name" value="PAC"/>
</dbReference>
<evidence type="ECO:0000256" key="1">
    <source>
        <dbReference type="ARBA" id="ARBA00000085"/>
    </source>
</evidence>
<dbReference type="CDD" id="cd17546">
    <property type="entry name" value="REC_hyHK_CKI1_RcsC-like"/>
    <property type="match status" value="1"/>
</dbReference>
<accession>A0ABS5PKL4</accession>
<organism evidence="13 14">
    <name type="scientific">Fusibacter paucivorans</name>
    <dbReference type="NCBI Taxonomy" id="76009"/>
    <lineage>
        <taxon>Bacteria</taxon>
        <taxon>Bacillati</taxon>
        <taxon>Bacillota</taxon>
        <taxon>Clostridia</taxon>
        <taxon>Eubacteriales</taxon>
        <taxon>Eubacteriales Family XII. Incertae Sedis</taxon>
        <taxon>Fusibacter</taxon>
    </lineage>
</organism>
<evidence type="ECO:0000313" key="13">
    <source>
        <dbReference type="EMBL" id="MBS7525715.1"/>
    </source>
</evidence>
<dbReference type="InterPro" id="IPR013767">
    <property type="entry name" value="PAS_fold"/>
</dbReference>
<gene>
    <name evidence="13" type="ORF">KHM83_03385</name>
</gene>
<feature type="domain" description="PAS" evidence="11">
    <location>
        <begin position="399"/>
        <end position="456"/>
    </location>
</feature>
<comment type="catalytic activity">
    <reaction evidence="1">
        <text>ATP + protein L-histidine = ADP + protein N-phospho-L-histidine.</text>
        <dbReference type="EC" id="2.7.13.3"/>
    </reaction>
</comment>
<dbReference type="CDD" id="cd00130">
    <property type="entry name" value="PAS"/>
    <property type="match status" value="2"/>
</dbReference>
<dbReference type="PRINTS" id="PR00344">
    <property type="entry name" value="BCTRLSENSOR"/>
</dbReference>
<evidence type="ECO:0000313" key="14">
    <source>
        <dbReference type="Proteomes" id="UP000746471"/>
    </source>
</evidence>
<dbReference type="Pfam" id="PF00072">
    <property type="entry name" value="Response_reg"/>
    <property type="match status" value="1"/>
</dbReference>
<protein>
    <recommendedName>
        <fullName evidence="3">Stage 0 sporulation protein A homolog</fullName>
        <ecNumber evidence="2">2.7.13.3</ecNumber>
    </recommendedName>
</protein>
<evidence type="ECO:0000256" key="6">
    <source>
        <dbReference type="ARBA" id="ARBA00023012"/>
    </source>
</evidence>
<feature type="domain" description="PAC" evidence="12">
    <location>
        <begin position="472"/>
        <end position="522"/>
    </location>
</feature>
<feature type="modified residue" description="4-aspartylphosphate" evidence="8">
    <location>
        <position position="833"/>
    </location>
</feature>
<dbReference type="SMART" id="SM00086">
    <property type="entry name" value="PAC"/>
    <property type="match status" value="2"/>
</dbReference>